<dbReference type="EMBL" id="BKCJ010209098">
    <property type="protein sequence ID" value="GEY78119.1"/>
    <property type="molecule type" value="Genomic_DNA"/>
</dbReference>
<sequence length="264" mass="30391">MLNHQELFLPEELLSPKGHDQSSSSTSTLPQAFEIKESSRKTSLERHEEQIEGILNHLDEISFDRIEHIEDKIEVLGQGQVVIQQDFNVLEAKLQQARTQITKLQRKQMGSNHKIAFARFRISNLEQIIEESKLITKNTGPIGTPVAKMGNYKEFISCQPFYLNGTEGAVGLIRWFERIESVFSHSRCAEENKVTFATSTLTDDALSWWNAYAQPMGIDQANKITWSELKRLMTNKYFPRTEIRKMKEELYNLIVKGNDLKSTL</sequence>
<dbReference type="InterPro" id="IPR005162">
    <property type="entry name" value="Retrotrans_gag_dom"/>
</dbReference>
<feature type="region of interest" description="Disordered" evidence="1">
    <location>
        <begin position="9"/>
        <end position="32"/>
    </location>
</feature>
<evidence type="ECO:0000313" key="3">
    <source>
        <dbReference type="EMBL" id="GEY78119.1"/>
    </source>
</evidence>
<protein>
    <submittedName>
        <fullName evidence="3">Reverse transcriptase domain-containing protein</fullName>
    </submittedName>
</protein>
<keyword evidence="3" id="KW-0548">Nucleotidyltransferase</keyword>
<evidence type="ECO:0000256" key="1">
    <source>
        <dbReference type="SAM" id="MobiDB-lite"/>
    </source>
</evidence>
<name>A0A699HW77_TANCI</name>
<comment type="caution">
    <text evidence="3">The sequence shown here is derived from an EMBL/GenBank/DDBJ whole genome shotgun (WGS) entry which is preliminary data.</text>
</comment>
<gene>
    <name evidence="3" type="ORF">Tci_450093</name>
</gene>
<proteinExistence type="predicted"/>
<dbReference type="GO" id="GO:0003964">
    <property type="term" value="F:RNA-directed DNA polymerase activity"/>
    <property type="evidence" value="ECO:0007669"/>
    <property type="project" value="UniProtKB-KW"/>
</dbReference>
<feature type="compositionally biased region" description="Polar residues" evidence="1">
    <location>
        <begin position="21"/>
        <end position="30"/>
    </location>
</feature>
<keyword evidence="3" id="KW-0695">RNA-directed DNA polymerase</keyword>
<dbReference type="Pfam" id="PF03732">
    <property type="entry name" value="Retrotrans_gag"/>
    <property type="match status" value="1"/>
</dbReference>
<keyword evidence="3" id="KW-0808">Transferase</keyword>
<organism evidence="3">
    <name type="scientific">Tanacetum cinerariifolium</name>
    <name type="common">Dalmatian daisy</name>
    <name type="synonym">Chrysanthemum cinerariifolium</name>
    <dbReference type="NCBI Taxonomy" id="118510"/>
    <lineage>
        <taxon>Eukaryota</taxon>
        <taxon>Viridiplantae</taxon>
        <taxon>Streptophyta</taxon>
        <taxon>Embryophyta</taxon>
        <taxon>Tracheophyta</taxon>
        <taxon>Spermatophyta</taxon>
        <taxon>Magnoliopsida</taxon>
        <taxon>eudicotyledons</taxon>
        <taxon>Gunneridae</taxon>
        <taxon>Pentapetalae</taxon>
        <taxon>asterids</taxon>
        <taxon>campanulids</taxon>
        <taxon>Asterales</taxon>
        <taxon>Asteraceae</taxon>
        <taxon>Asteroideae</taxon>
        <taxon>Anthemideae</taxon>
        <taxon>Anthemidinae</taxon>
        <taxon>Tanacetum</taxon>
    </lineage>
</organism>
<reference evidence="3" key="1">
    <citation type="journal article" date="2019" name="Sci. Rep.">
        <title>Draft genome of Tanacetum cinerariifolium, the natural source of mosquito coil.</title>
        <authorList>
            <person name="Yamashiro T."/>
            <person name="Shiraishi A."/>
            <person name="Satake H."/>
            <person name="Nakayama K."/>
        </authorList>
    </citation>
    <scope>NUCLEOTIDE SEQUENCE</scope>
</reference>
<accession>A0A699HW77</accession>
<evidence type="ECO:0000259" key="2">
    <source>
        <dbReference type="Pfam" id="PF03732"/>
    </source>
</evidence>
<dbReference type="AlphaFoldDB" id="A0A699HW77"/>
<feature type="domain" description="Retrotransposon gag" evidence="2">
    <location>
        <begin position="196"/>
        <end position="253"/>
    </location>
</feature>